<comment type="caution">
    <text evidence="10">The sequence shown here is derived from an EMBL/GenBank/DDBJ whole genome shotgun (WGS) entry which is preliminary data.</text>
</comment>
<dbReference type="GeneID" id="59375556"/>
<dbReference type="SUPFAM" id="SSF47571">
    <property type="entry name" value="Cloroperoxidase"/>
    <property type="match status" value="1"/>
</dbReference>
<keyword evidence="11" id="KW-1185">Reference proteome</keyword>
<dbReference type="GO" id="GO:0004601">
    <property type="term" value="F:peroxidase activity"/>
    <property type="evidence" value="ECO:0007669"/>
    <property type="project" value="UniProtKB-KW"/>
</dbReference>
<evidence type="ECO:0000256" key="6">
    <source>
        <dbReference type="ARBA" id="ARBA00023004"/>
    </source>
</evidence>
<evidence type="ECO:0000256" key="2">
    <source>
        <dbReference type="ARBA" id="ARBA00022559"/>
    </source>
</evidence>
<dbReference type="PROSITE" id="PS51405">
    <property type="entry name" value="HEME_HALOPEROXIDASE"/>
    <property type="match status" value="1"/>
</dbReference>
<organism evidence="10 11">
    <name type="scientific">Pleurotus ostreatus</name>
    <name type="common">Oyster mushroom</name>
    <name type="synonym">White-rot fungus</name>
    <dbReference type="NCBI Taxonomy" id="5322"/>
    <lineage>
        <taxon>Eukaryota</taxon>
        <taxon>Fungi</taxon>
        <taxon>Dikarya</taxon>
        <taxon>Basidiomycota</taxon>
        <taxon>Agaricomycotina</taxon>
        <taxon>Agaricomycetes</taxon>
        <taxon>Agaricomycetidae</taxon>
        <taxon>Agaricales</taxon>
        <taxon>Pleurotineae</taxon>
        <taxon>Pleurotaceae</taxon>
        <taxon>Pleurotus</taxon>
    </lineage>
</organism>
<dbReference type="GO" id="GO:0046872">
    <property type="term" value="F:metal ion binding"/>
    <property type="evidence" value="ECO:0007669"/>
    <property type="project" value="UniProtKB-KW"/>
</dbReference>
<accession>A0A8H7A170</accession>
<dbReference type="AlphaFoldDB" id="A0A8H7A170"/>
<evidence type="ECO:0000256" key="7">
    <source>
        <dbReference type="ARBA" id="ARBA00025795"/>
    </source>
</evidence>
<feature type="domain" description="Heme haloperoxidase family profile" evidence="9">
    <location>
        <begin position="34"/>
        <end position="240"/>
    </location>
</feature>
<dbReference type="Pfam" id="PF01328">
    <property type="entry name" value="Peroxidase_2"/>
    <property type="match status" value="1"/>
</dbReference>
<comment type="similarity">
    <text evidence="7">Belongs to the chloroperoxidase family.</text>
</comment>
<name>A0A8H7A170_PLEOS</name>
<dbReference type="EMBL" id="JACETU010000003">
    <property type="protein sequence ID" value="KAF7433773.1"/>
    <property type="molecule type" value="Genomic_DNA"/>
</dbReference>
<evidence type="ECO:0000256" key="5">
    <source>
        <dbReference type="ARBA" id="ARBA00023002"/>
    </source>
</evidence>
<evidence type="ECO:0000256" key="1">
    <source>
        <dbReference type="ARBA" id="ARBA00001970"/>
    </source>
</evidence>
<dbReference type="VEuPathDB" id="FungiDB:PC9H_005738"/>
<feature type="chain" id="PRO_5034552734" description="Heme haloperoxidase family profile domain-containing protein" evidence="8">
    <location>
        <begin position="24"/>
        <end position="255"/>
    </location>
</feature>
<keyword evidence="2" id="KW-0575">Peroxidase</keyword>
<keyword evidence="4" id="KW-0479">Metal-binding</keyword>
<dbReference type="InterPro" id="IPR000028">
    <property type="entry name" value="Chloroperoxidase"/>
</dbReference>
<dbReference type="PANTHER" id="PTHR33577:SF9">
    <property type="entry name" value="PEROXIDASE STCC"/>
    <property type="match status" value="1"/>
</dbReference>
<gene>
    <name evidence="10" type="ORF">PC9H_005738</name>
</gene>
<comment type="cofactor">
    <cofactor evidence="1">
        <name>heme b</name>
        <dbReference type="ChEBI" id="CHEBI:60344"/>
    </cofactor>
</comment>
<evidence type="ECO:0000313" key="10">
    <source>
        <dbReference type="EMBL" id="KAF7433773.1"/>
    </source>
</evidence>
<dbReference type="OrthoDB" id="407298at2759"/>
<feature type="signal peptide" evidence="8">
    <location>
        <begin position="1"/>
        <end position="23"/>
    </location>
</feature>
<evidence type="ECO:0000256" key="8">
    <source>
        <dbReference type="SAM" id="SignalP"/>
    </source>
</evidence>
<evidence type="ECO:0000259" key="9">
    <source>
        <dbReference type="PROSITE" id="PS51405"/>
    </source>
</evidence>
<keyword evidence="5" id="KW-0560">Oxidoreductase</keyword>
<dbReference type="RefSeq" id="XP_036633800.1">
    <property type="nucleotide sequence ID" value="XM_036775298.1"/>
</dbReference>
<evidence type="ECO:0000313" key="11">
    <source>
        <dbReference type="Proteomes" id="UP000623687"/>
    </source>
</evidence>
<keyword evidence="8" id="KW-0732">Signal</keyword>
<keyword evidence="6" id="KW-0408">Iron</keyword>
<evidence type="ECO:0000256" key="4">
    <source>
        <dbReference type="ARBA" id="ARBA00022723"/>
    </source>
</evidence>
<sequence length="255" mass="28388">MFTRSAKFVVVAILLGVLTTVKSFAPQAPLIASVQHPYVPPTTDDDRSPCPALNALANHGYLPHDGRHITHSQLFHGLIDGFGLSYPLATLLTFGGYTLLRQVPPLSLLDISRVNGVEHNCSLAHNDIPWDHEYPRLHVTADVCLLNKLFADSSDQRTLSIEDVARARVRRESSPEYKNANVTLDALHAEIARGEMALVLGIFGDSNEVSLDFLKRFFLNEQLPDNWRPRATQGLVKTARTARKIRAHMDSLRKP</sequence>
<dbReference type="InterPro" id="IPR036851">
    <property type="entry name" value="Chloroperoxidase-like_sf"/>
</dbReference>
<protein>
    <recommendedName>
        <fullName evidence="9">Heme haloperoxidase family profile domain-containing protein</fullName>
    </recommendedName>
</protein>
<dbReference type="Proteomes" id="UP000623687">
    <property type="component" value="Unassembled WGS sequence"/>
</dbReference>
<reference evidence="10" key="1">
    <citation type="submission" date="2019-07" db="EMBL/GenBank/DDBJ databases">
        <authorList>
            <person name="Palmer J.M."/>
        </authorList>
    </citation>
    <scope>NUCLEOTIDE SEQUENCE</scope>
    <source>
        <strain evidence="10">PC9</strain>
    </source>
</reference>
<evidence type="ECO:0000256" key="3">
    <source>
        <dbReference type="ARBA" id="ARBA00022617"/>
    </source>
</evidence>
<proteinExistence type="inferred from homology"/>
<keyword evidence="3" id="KW-0349">Heme</keyword>
<dbReference type="Gene3D" id="1.10.489.10">
    <property type="entry name" value="Chloroperoxidase-like"/>
    <property type="match status" value="1"/>
</dbReference>
<dbReference type="PANTHER" id="PTHR33577">
    <property type="entry name" value="STERIGMATOCYSTIN BIOSYNTHESIS PEROXIDASE STCC-RELATED"/>
    <property type="match status" value="1"/>
</dbReference>